<reference evidence="3" key="1">
    <citation type="submission" date="2025-08" db="UniProtKB">
        <authorList>
            <consortium name="RefSeq"/>
        </authorList>
    </citation>
    <scope>IDENTIFICATION</scope>
    <source>
        <tissue evidence="3">Leaves</tissue>
    </source>
</reference>
<dbReference type="Proteomes" id="UP001652660">
    <property type="component" value="Chromosome 2c"/>
</dbReference>
<proteinExistence type="predicted"/>
<accession>A0ABM4WNC0</accession>
<evidence type="ECO:0000313" key="2">
    <source>
        <dbReference type="Proteomes" id="UP001652660"/>
    </source>
</evidence>
<dbReference type="SUPFAM" id="SSF101908">
    <property type="entry name" value="Putative isomerase YbhE"/>
    <property type="match status" value="1"/>
</dbReference>
<dbReference type="RefSeq" id="XP_071933272.1">
    <property type="nucleotide sequence ID" value="XM_072077171.1"/>
</dbReference>
<feature type="domain" description="F-box associated beta-propeller type 1" evidence="1">
    <location>
        <begin position="78"/>
        <end position="254"/>
    </location>
</feature>
<evidence type="ECO:0000259" key="1">
    <source>
        <dbReference type="Pfam" id="PF07734"/>
    </source>
</evidence>
<keyword evidence="2" id="KW-1185">Reference proteome</keyword>
<dbReference type="GeneID" id="140035783"/>
<dbReference type="InterPro" id="IPR050796">
    <property type="entry name" value="SCF_F-box_component"/>
</dbReference>
<sequence length="297" mass="34300">MAEQNSDWRAKGIKASRKNYKDDPSTGYLFHMFLDGEKRETAYHLLSDGPNGYAKVLELKPPIDFVSGSCSVVDSCVFKLVRIIYDSPNCEAPYDLEKTEIEVYNLSTGSWRKIENLVVNWIIYCQLRIVYVNGFVNWLAFHPERHDEDLIVAFDVKSEEFRTLELLDLEMEGDYRGPLLKDYKDMLAFFVCGNFAALEGTGTWSLWVMREYGVTNSWERLFNVVTEQRIVWSLGVTKNCDILLLTPDSKVVAYDFKEQEVKNLGLPKYCPHSCFLITYMESLLLLDEQANLDGHMD</sequence>
<dbReference type="NCBIfam" id="TIGR01640">
    <property type="entry name" value="F_box_assoc_1"/>
    <property type="match status" value="1"/>
</dbReference>
<dbReference type="InterPro" id="IPR006527">
    <property type="entry name" value="F-box-assoc_dom_typ1"/>
</dbReference>
<dbReference type="Pfam" id="PF07734">
    <property type="entry name" value="FBA_1"/>
    <property type="match status" value="1"/>
</dbReference>
<evidence type="ECO:0000313" key="3">
    <source>
        <dbReference type="RefSeq" id="XP_071933272.1"/>
    </source>
</evidence>
<protein>
    <submittedName>
        <fullName evidence="3">F-box/kelch-repeat protein At3g06240-like</fullName>
    </submittedName>
</protein>
<dbReference type="PANTHER" id="PTHR31672">
    <property type="entry name" value="BNACNNG10540D PROTEIN"/>
    <property type="match status" value="1"/>
</dbReference>
<organism evidence="2 3">
    <name type="scientific">Coffea arabica</name>
    <name type="common">Arabian coffee</name>
    <dbReference type="NCBI Taxonomy" id="13443"/>
    <lineage>
        <taxon>Eukaryota</taxon>
        <taxon>Viridiplantae</taxon>
        <taxon>Streptophyta</taxon>
        <taxon>Embryophyta</taxon>
        <taxon>Tracheophyta</taxon>
        <taxon>Spermatophyta</taxon>
        <taxon>Magnoliopsida</taxon>
        <taxon>eudicotyledons</taxon>
        <taxon>Gunneridae</taxon>
        <taxon>Pentapetalae</taxon>
        <taxon>asterids</taxon>
        <taxon>lamiids</taxon>
        <taxon>Gentianales</taxon>
        <taxon>Rubiaceae</taxon>
        <taxon>Ixoroideae</taxon>
        <taxon>Gardenieae complex</taxon>
        <taxon>Bertiereae - Coffeeae clade</taxon>
        <taxon>Coffeeae</taxon>
        <taxon>Coffea</taxon>
    </lineage>
</organism>
<name>A0ABM4WNC0_COFAR</name>
<gene>
    <name evidence="3" type="primary">LOC140035783</name>
</gene>
<dbReference type="PANTHER" id="PTHR31672:SF10">
    <property type="entry name" value="F-BOX DOMAIN-CONTAINING PROTEIN"/>
    <property type="match status" value="1"/>
</dbReference>
<dbReference type="InterPro" id="IPR017451">
    <property type="entry name" value="F-box-assoc_interact_dom"/>
</dbReference>